<feature type="transmembrane region" description="Helical" evidence="7">
    <location>
        <begin position="284"/>
        <end position="306"/>
    </location>
</feature>
<keyword evidence="5 7" id="KW-1133">Transmembrane helix</keyword>
<comment type="subcellular location">
    <subcellularLocation>
        <location evidence="1 7">Cell membrane</location>
        <topology evidence="1 7">Multi-pass membrane protein</topology>
    </subcellularLocation>
</comment>
<keyword evidence="3" id="KW-1003">Cell membrane</keyword>
<dbReference type="InterPro" id="IPR035906">
    <property type="entry name" value="MetI-like_sf"/>
</dbReference>
<dbReference type="CDD" id="cd06261">
    <property type="entry name" value="TM_PBP2"/>
    <property type="match status" value="1"/>
</dbReference>
<comment type="caution">
    <text evidence="9">The sequence shown here is derived from an EMBL/GenBank/DDBJ whole genome shotgun (WGS) entry which is preliminary data.</text>
</comment>
<keyword evidence="10" id="KW-1185">Reference proteome</keyword>
<keyword evidence="4 7" id="KW-0812">Transmembrane</keyword>
<name>S0FK70_RUMCE</name>
<feature type="transmembrane region" description="Helical" evidence="7">
    <location>
        <begin position="93"/>
        <end position="115"/>
    </location>
</feature>
<evidence type="ECO:0000256" key="6">
    <source>
        <dbReference type="ARBA" id="ARBA00023136"/>
    </source>
</evidence>
<feature type="transmembrane region" description="Helical" evidence="7">
    <location>
        <begin position="228"/>
        <end position="249"/>
    </location>
</feature>
<dbReference type="GO" id="GO:0055085">
    <property type="term" value="P:transmembrane transport"/>
    <property type="evidence" value="ECO:0007669"/>
    <property type="project" value="InterPro"/>
</dbReference>
<gene>
    <name evidence="9" type="ORF">CTER_1399</name>
</gene>
<dbReference type="AlphaFoldDB" id="S0FK70"/>
<accession>S0FK70</accession>
<evidence type="ECO:0000256" key="4">
    <source>
        <dbReference type="ARBA" id="ARBA00022692"/>
    </source>
</evidence>
<comment type="similarity">
    <text evidence="7">Belongs to the binding-protein-dependent transport system permease family.</text>
</comment>
<evidence type="ECO:0000256" key="2">
    <source>
        <dbReference type="ARBA" id="ARBA00022448"/>
    </source>
</evidence>
<dbReference type="PATRIC" id="fig|1195236.3.peg.1717"/>
<evidence type="ECO:0000313" key="10">
    <source>
        <dbReference type="Proteomes" id="UP000014155"/>
    </source>
</evidence>
<dbReference type="eggNOG" id="COG4209">
    <property type="taxonomic scope" value="Bacteria"/>
</dbReference>
<dbReference type="STRING" id="1195236.CTER_1399"/>
<reference evidence="9 10" key="1">
    <citation type="journal article" date="2013" name="Genome Announc.">
        <title>Draft Genome Sequence of the Cellulolytic, Mesophilic, Anaerobic Bacterium Clostridium termitidis Strain CT1112 (DSM 5398).</title>
        <authorList>
            <person name="Lal S."/>
            <person name="Ramachandran U."/>
            <person name="Zhang X."/>
            <person name="Munir R."/>
            <person name="Sparling R."/>
            <person name="Levin D.B."/>
        </authorList>
    </citation>
    <scope>NUCLEOTIDE SEQUENCE [LARGE SCALE GENOMIC DNA]</scope>
    <source>
        <strain evidence="9 10">CT1112</strain>
    </source>
</reference>
<dbReference type="SUPFAM" id="SSF161098">
    <property type="entry name" value="MetI-like"/>
    <property type="match status" value="1"/>
</dbReference>
<dbReference type="Proteomes" id="UP000014155">
    <property type="component" value="Unassembled WGS sequence"/>
</dbReference>
<dbReference type="PANTHER" id="PTHR43227:SF11">
    <property type="entry name" value="BLL4140 PROTEIN"/>
    <property type="match status" value="1"/>
</dbReference>
<sequence length="319" mass="36543">MFRKEWLTINTPNTPLRRKIWQHKYYYLMIVPSFIGVLLFSYGPLAGLYMAFVEYTPQMGNFWSSLFHSKFVGLRWFEFFFSGQDFIRVMRNTLASSALTLTIGFLVPIFIAILLNECKNLSFKKLVQTSSYLPYFVSWVIASNIIVTLLSSNGAINQLLMDLGITRESILFLQEGKYFWWVIAASNTWKDMGYNAIIYLAAISAINPELFESASVDGAGRLRQIWNILLPAIKPTMVILLILNVGNLLNTGFDQYFLLGNSMTRDFSDVIDTYSFRYGIQNNMYSYATAVGLFKSAVAFILVITVNRIAKKFETSHLF</sequence>
<dbReference type="Gene3D" id="1.10.3720.10">
    <property type="entry name" value="MetI-like"/>
    <property type="match status" value="1"/>
</dbReference>
<proteinExistence type="inferred from homology"/>
<keyword evidence="2 7" id="KW-0813">Transport</keyword>
<evidence type="ECO:0000313" key="9">
    <source>
        <dbReference type="EMBL" id="EMS72600.1"/>
    </source>
</evidence>
<evidence type="ECO:0000256" key="1">
    <source>
        <dbReference type="ARBA" id="ARBA00004651"/>
    </source>
</evidence>
<feature type="domain" description="ABC transmembrane type-1" evidence="8">
    <location>
        <begin position="90"/>
        <end position="306"/>
    </location>
</feature>
<evidence type="ECO:0000256" key="3">
    <source>
        <dbReference type="ARBA" id="ARBA00022475"/>
    </source>
</evidence>
<keyword evidence="6 7" id="KW-0472">Membrane</keyword>
<feature type="transmembrane region" description="Helical" evidence="7">
    <location>
        <begin position="25"/>
        <end position="42"/>
    </location>
</feature>
<dbReference type="PANTHER" id="PTHR43227">
    <property type="entry name" value="BLL4140 PROTEIN"/>
    <property type="match status" value="1"/>
</dbReference>
<protein>
    <submittedName>
        <fullName evidence="9">ABC-type polysaccharide transport system, permease component</fullName>
    </submittedName>
</protein>
<dbReference type="InterPro" id="IPR050809">
    <property type="entry name" value="UgpAE/MalFG_permease"/>
</dbReference>
<evidence type="ECO:0000256" key="7">
    <source>
        <dbReference type="RuleBase" id="RU363032"/>
    </source>
</evidence>
<dbReference type="PROSITE" id="PS50928">
    <property type="entry name" value="ABC_TM1"/>
    <property type="match status" value="1"/>
</dbReference>
<evidence type="ECO:0000256" key="5">
    <source>
        <dbReference type="ARBA" id="ARBA00022989"/>
    </source>
</evidence>
<dbReference type="EMBL" id="AORV01000026">
    <property type="protein sequence ID" value="EMS72600.1"/>
    <property type="molecule type" value="Genomic_DNA"/>
</dbReference>
<feature type="transmembrane region" description="Helical" evidence="7">
    <location>
        <begin position="62"/>
        <end position="81"/>
    </location>
</feature>
<organism evidence="9 10">
    <name type="scientific">Ruminiclostridium cellobioparum subsp. termitidis CT1112</name>
    <dbReference type="NCBI Taxonomy" id="1195236"/>
    <lineage>
        <taxon>Bacteria</taxon>
        <taxon>Bacillati</taxon>
        <taxon>Bacillota</taxon>
        <taxon>Clostridia</taxon>
        <taxon>Eubacteriales</taxon>
        <taxon>Oscillospiraceae</taxon>
        <taxon>Ruminiclostridium</taxon>
    </lineage>
</organism>
<dbReference type="Pfam" id="PF00528">
    <property type="entry name" value="BPD_transp_1"/>
    <property type="match status" value="1"/>
</dbReference>
<evidence type="ECO:0000259" key="8">
    <source>
        <dbReference type="PROSITE" id="PS50928"/>
    </source>
</evidence>
<dbReference type="GO" id="GO:0005886">
    <property type="term" value="C:plasma membrane"/>
    <property type="evidence" value="ECO:0007669"/>
    <property type="project" value="UniProtKB-SubCell"/>
</dbReference>
<feature type="transmembrane region" description="Helical" evidence="7">
    <location>
        <begin position="135"/>
        <end position="156"/>
    </location>
</feature>
<dbReference type="InterPro" id="IPR000515">
    <property type="entry name" value="MetI-like"/>
</dbReference>